<dbReference type="CDD" id="cd00200">
    <property type="entry name" value="WD40"/>
    <property type="match status" value="1"/>
</dbReference>
<dbReference type="InterPro" id="IPR015943">
    <property type="entry name" value="WD40/YVTN_repeat-like_dom_sf"/>
</dbReference>
<dbReference type="PROSITE" id="PS50294">
    <property type="entry name" value="WD_REPEATS_REGION"/>
    <property type="match status" value="7"/>
</dbReference>
<dbReference type="PROSITE" id="PS50837">
    <property type="entry name" value="NACHT"/>
    <property type="match status" value="1"/>
</dbReference>
<organism evidence="5 6">
    <name type="scientific">Pisolithus microcarpus 441</name>
    <dbReference type="NCBI Taxonomy" id="765257"/>
    <lineage>
        <taxon>Eukaryota</taxon>
        <taxon>Fungi</taxon>
        <taxon>Dikarya</taxon>
        <taxon>Basidiomycota</taxon>
        <taxon>Agaricomycotina</taxon>
        <taxon>Agaricomycetes</taxon>
        <taxon>Agaricomycetidae</taxon>
        <taxon>Boletales</taxon>
        <taxon>Sclerodermatineae</taxon>
        <taxon>Pisolithaceae</taxon>
        <taxon>Pisolithus</taxon>
    </lineage>
</organism>
<dbReference type="InterPro" id="IPR019775">
    <property type="entry name" value="WD40_repeat_CS"/>
</dbReference>
<dbReference type="PROSITE" id="PS00678">
    <property type="entry name" value="WD_REPEATS_1"/>
    <property type="match status" value="5"/>
</dbReference>
<feature type="repeat" description="WD" evidence="3">
    <location>
        <begin position="938"/>
        <end position="979"/>
    </location>
</feature>
<feature type="repeat" description="WD" evidence="3">
    <location>
        <begin position="1075"/>
        <end position="1117"/>
    </location>
</feature>
<evidence type="ECO:0000259" key="4">
    <source>
        <dbReference type="PROSITE" id="PS50837"/>
    </source>
</evidence>
<reference evidence="5 6" key="1">
    <citation type="submission" date="2014-04" db="EMBL/GenBank/DDBJ databases">
        <authorList>
            <consortium name="DOE Joint Genome Institute"/>
            <person name="Kuo A."/>
            <person name="Kohler A."/>
            <person name="Costa M.D."/>
            <person name="Nagy L.G."/>
            <person name="Floudas D."/>
            <person name="Copeland A."/>
            <person name="Barry K.W."/>
            <person name="Cichocki N."/>
            <person name="Veneault-Fourrey C."/>
            <person name="LaButti K."/>
            <person name="Lindquist E.A."/>
            <person name="Lipzen A."/>
            <person name="Lundell T."/>
            <person name="Morin E."/>
            <person name="Murat C."/>
            <person name="Sun H."/>
            <person name="Tunlid A."/>
            <person name="Henrissat B."/>
            <person name="Grigoriev I.V."/>
            <person name="Hibbett D.S."/>
            <person name="Martin F."/>
            <person name="Nordberg H.P."/>
            <person name="Cantor M.N."/>
            <person name="Hua S.X."/>
        </authorList>
    </citation>
    <scope>NUCLEOTIDE SEQUENCE [LARGE SCALE GENOMIC DNA]</scope>
    <source>
        <strain evidence="5 6">441</strain>
    </source>
</reference>
<dbReference type="SUPFAM" id="SSF50978">
    <property type="entry name" value="WD40 repeat-like"/>
    <property type="match status" value="1"/>
</dbReference>
<dbReference type="PROSITE" id="PS50082">
    <property type="entry name" value="WD_REPEATS_2"/>
    <property type="match status" value="7"/>
</dbReference>
<feature type="domain" description="NACHT" evidence="4">
    <location>
        <begin position="276"/>
        <end position="423"/>
    </location>
</feature>
<dbReference type="InterPro" id="IPR027417">
    <property type="entry name" value="P-loop_NTPase"/>
</dbReference>
<protein>
    <recommendedName>
        <fullName evidence="4">NACHT domain-containing protein</fullName>
    </recommendedName>
</protein>
<dbReference type="OrthoDB" id="538223at2759"/>
<gene>
    <name evidence="5" type="ORF">PISMIDRAFT_26852</name>
</gene>
<sequence length="1272" mass="141637">MSLFGPQLLAFTETSSSELLLKAQKASHVGQNVSLPLQPTKSKLAGGDESWHLFVQLVAQDPLPASPVAQVEHPRISNSLAEVVLKLERFMQLGDSIAQLHPYAFIAWRTATAVYTILKGQLDQDGRLDALGSLMKEAYSFVEDIKSFPEKIPALEEIMRKLLVQTSECAMFIRECSGHGFAKRLVSTAWVDRRLDDFTDGFTSLKRALEFRVAVQTAVVSFRTDKTVKHIVNIQNLMKLHPADMDDPSRPECLPNTRMDIIGVIYKWATTPTGPTVFWLHGFPGAGKSTIATSVANLFRQQRRLGAFTFFTRGMEARNDPASLIRTIAYQLGEFDPRICDAISRVIEETPSIKQAPLHWQFQRLLVDPLRSLEDLQYEGPVLVVIDALDECGRTGARSDLLTALARESMLLPPTLRILITSRAEKDIHNAVSTYPHIYSRELDLSSETNERDVKAYIHHRMAAVRLQNKYLDLPFDWPGGSRVDALTLRASGLFVWAATACRYVENGQDPEERLAQLLRSEVQADSESALDSIYITALESAGKWDDSAFAADFREILGIVIVAENPLTPGTIDVLNADFITGRKKRPCMHTIQHLGCVLQWAADKPIRVFHPSFADFITERRRCGSDAWHIDKSHHHLRLARQCIGHLGVALQKNFCQLTLSRSFQVQNIPDVTAYPCIHWIDHLCQVQCSEGSLSQEIDGFLRKHFLHWVEAMSAIGRPRQTIALLDKLRDWVDANCIHDDSLRSFVRDADRFCQAYVHVFEQHPLLVYQSALPFTPTSSVIYRAFNEPILPQVDGFRDQWSPLLTEFSKPGENVTSVTCSTDGRYIASSSRRSISVWDSTSYELVTSLLPGAGNTTNVIKFSPDSVHIASGHTDGSVRLWDALSGKEIIPTMEGHSEDVYALDFSEDGTRLVSAGKDKKIVTWDARTGKMHREPLSGHTKTVLCLCFAQNGTRLASGSRDGSIRIWDTETSKAVFPPILRHDGGVNALIYTPDGRRLISASDDKTICVWDADGGALLQSPGMVDVPFILHGHNSVIYSLSISPSGTLLASASKDTTVRLWDIRVGKELPTLVRQHRLPVRHIAFTADGRSIVTSSSNDPVLRVWDTESTGSMGITRRHKGLVGSVSFSSDGKRLVSGGKDRRVRVWDAETGEMVAELSLEREVYRVGFSPDGSRILALDDTNAVFAWRTDTHEPLMANPDDAPRQDVYSGPLSLVKSQWIDNTRTREVLLMFPNMSRIIAKASWRDKFAVGTANGGVVIVSFPGLESEL</sequence>
<dbReference type="PANTHER" id="PTHR44129">
    <property type="entry name" value="WD REPEAT-CONTAINING PROTEIN POP1"/>
    <property type="match status" value="1"/>
</dbReference>
<evidence type="ECO:0000313" key="6">
    <source>
        <dbReference type="Proteomes" id="UP000054018"/>
    </source>
</evidence>
<dbReference type="SUPFAM" id="SSF82171">
    <property type="entry name" value="DPP6 N-terminal domain-like"/>
    <property type="match status" value="1"/>
</dbReference>
<feature type="repeat" description="WD" evidence="3">
    <location>
        <begin position="1032"/>
        <end position="1073"/>
    </location>
</feature>
<evidence type="ECO:0000256" key="3">
    <source>
        <dbReference type="PROSITE-ProRule" id="PRU00221"/>
    </source>
</evidence>
<keyword evidence="6" id="KW-1185">Reference proteome</keyword>
<evidence type="ECO:0000313" key="5">
    <source>
        <dbReference type="EMBL" id="KIK29753.1"/>
    </source>
</evidence>
<feature type="repeat" description="WD" evidence="3">
    <location>
        <begin position="1118"/>
        <end position="1159"/>
    </location>
</feature>
<dbReference type="Gene3D" id="3.40.50.300">
    <property type="entry name" value="P-loop containing nucleotide triphosphate hydrolases"/>
    <property type="match status" value="1"/>
</dbReference>
<dbReference type="Pfam" id="PF24883">
    <property type="entry name" value="NPHP3_N"/>
    <property type="match status" value="1"/>
</dbReference>
<accession>A0A0D0ACE5</accession>
<feature type="repeat" description="WD" evidence="3">
    <location>
        <begin position="895"/>
        <end position="936"/>
    </location>
</feature>
<dbReference type="InterPro" id="IPR056884">
    <property type="entry name" value="NPHP3-like_N"/>
</dbReference>
<dbReference type="SMART" id="SM00320">
    <property type="entry name" value="WD40"/>
    <property type="match status" value="9"/>
</dbReference>
<proteinExistence type="predicted"/>
<evidence type="ECO:0000256" key="1">
    <source>
        <dbReference type="ARBA" id="ARBA00022574"/>
    </source>
</evidence>
<dbReference type="HOGENOM" id="CLU_000288_6_3_1"/>
<reference evidence="6" key="2">
    <citation type="submission" date="2015-01" db="EMBL/GenBank/DDBJ databases">
        <title>Evolutionary Origins and Diversification of the Mycorrhizal Mutualists.</title>
        <authorList>
            <consortium name="DOE Joint Genome Institute"/>
            <consortium name="Mycorrhizal Genomics Consortium"/>
            <person name="Kohler A."/>
            <person name="Kuo A."/>
            <person name="Nagy L.G."/>
            <person name="Floudas D."/>
            <person name="Copeland A."/>
            <person name="Barry K.W."/>
            <person name="Cichocki N."/>
            <person name="Veneault-Fourrey C."/>
            <person name="LaButti K."/>
            <person name="Lindquist E.A."/>
            <person name="Lipzen A."/>
            <person name="Lundell T."/>
            <person name="Morin E."/>
            <person name="Murat C."/>
            <person name="Riley R."/>
            <person name="Ohm R."/>
            <person name="Sun H."/>
            <person name="Tunlid A."/>
            <person name="Henrissat B."/>
            <person name="Grigoriev I.V."/>
            <person name="Hibbett D.S."/>
            <person name="Martin F."/>
        </authorList>
    </citation>
    <scope>NUCLEOTIDE SEQUENCE [LARGE SCALE GENOMIC DNA]</scope>
    <source>
        <strain evidence="6">441</strain>
    </source>
</reference>
<dbReference type="EMBL" id="KN833688">
    <property type="protein sequence ID" value="KIK29753.1"/>
    <property type="molecule type" value="Genomic_DNA"/>
</dbReference>
<dbReference type="Pfam" id="PF00400">
    <property type="entry name" value="WD40"/>
    <property type="match status" value="8"/>
</dbReference>
<dbReference type="Gene3D" id="2.130.10.10">
    <property type="entry name" value="YVTN repeat-like/Quinoprotein amine dehydrogenase"/>
    <property type="match status" value="3"/>
</dbReference>
<dbReference type="InterPro" id="IPR001680">
    <property type="entry name" value="WD40_rpt"/>
</dbReference>
<dbReference type="SUPFAM" id="SSF52540">
    <property type="entry name" value="P-loop containing nucleoside triphosphate hydrolases"/>
    <property type="match status" value="1"/>
</dbReference>
<feature type="repeat" description="WD" evidence="3">
    <location>
        <begin position="981"/>
        <end position="1022"/>
    </location>
</feature>
<dbReference type="PRINTS" id="PR00320">
    <property type="entry name" value="GPROTEINBRPT"/>
</dbReference>
<dbReference type="InterPro" id="IPR020472">
    <property type="entry name" value="WD40_PAC1"/>
</dbReference>
<keyword evidence="1 3" id="KW-0853">WD repeat</keyword>
<dbReference type="STRING" id="765257.A0A0D0ACE5"/>
<dbReference type="AlphaFoldDB" id="A0A0D0ACE5"/>
<keyword evidence="2" id="KW-0677">Repeat</keyword>
<dbReference type="InterPro" id="IPR036322">
    <property type="entry name" value="WD40_repeat_dom_sf"/>
</dbReference>
<evidence type="ECO:0000256" key="2">
    <source>
        <dbReference type="ARBA" id="ARBA00022737"/>
    </source>
</evidence>
<dbReference type="InterPro" id="IPR007111">
    <property type="entry name" value="NACHT_NTPase"/>
</dbReference>
<dbReference type="InterPro" id="IPR050349">
    <property type="entry name" value="WD_LIS1/nudF_dynein_reg"/>
</dbReference>
<name>A0A0D0ACE5_9AGAM</name>
<feature type="repeat" description="WD" evidence="3">
    <location>
        <begin position="852"/>
        <end position="893"/>
    </location>
</feature>
<dbReference type="Proteomes" id="UP000054018">
    <property type="component" value="Unassembled WGS sequence"/>
</dbReference>